<sequence>MKTNSTAMGYFQSLSNDTHIENTLDRRIGLDLKDQYGDIYEGIKMVFPRVAEYLDDRPEAITKLLPRLNTLITDPDTRKRLNLDLSGAKGDLSRIWREE</sequence>
<proteinExistence type="predicted"/>
<organism evidence="1">
    <name type="scientific">marine sediment metagenome</name>
    <dbReference type="NCBI Taxonomy" id="412755"/>
    <lineage>
        <taxon>unclassified sequences</taxon>
        <taxon>metagenomes</taxon>
        <taxon>ecological metagenomes</taxon>
    </lineage>
</organism>
<protein>
    <submittedName>
        <fullName evidence="1">Uncharacterized protein</fullName>
    </submittedName>
</protein>
<reference evidence="1" key="1">
    <citation type="journal article" date="2014" name="Front. Microbiol.">
        <title>High frequency of phylogenetically diverse reductive dehalogenase-homologous genes in deep subseafloor sedimentary metagenomes.</title>
        <authorList>
            <person name="Kawai M."/>
            <person name="Futagami T."/>
            <person name="Toyoda A."/>
            <person name="Takaki Y."/>
            <person name="Nishi S."/>
            <person name="Hori S."/>
            <person name="Arai W."/>
            <person name="Tsubouchi T."/>
            <person name="Morono Y."/>
            <person name="Uchiyama I."/>
            <person name="Ito T."/>
            <person name="Fujiyama A."/>
            <person name="Inagaki F."/>
            <person name="Takami H."/>
        </authorList>
    </citation>
    <scope>NUCLEOTIDE SEQUENCE</scope>
    <source>
        <strain evidence="1">Expedition CK06-06</strain>
    </source>
</reference>
<evidence type="ECO:0000313" key="1">
    <source>
        <dbReference type="EMBL" id="GAH98273.1"/>
    </source>
</evidence>
<accession>X1LVV2</accession>
<dbReference type="EMBL" id="BARV01002981">
    <property type="protein sequence ID" value="GAH98273.1"/>
    <property type="molecule type" value="Genomic_DNA"/>
</dbReference>
<name>X1LVV2_9ZZZZ</name>
<gene>
    <name evidence="1" type="ORF">S06H3_07375</name>
</gene>
<comment type="caution">
    <text evidence="1">The sequence shown here is derived from an EMBL/GenBank/DDBJ whole genome shotgun (WGS) entry which is preliminary data.</text>
</comment>
<dbReference type="AlphaFoldDB" id="X1LVV2"/>